<dbReference type="InterPro" id="IPR007497">
    <property type="entry name" value="SIMPL/DUF541"/>
</dbReference>
<dbReference type="PANTHER" id="PTHR34387">
    <property type="entry name" value="SLR1258 PROTEIN"/>
    <property type="match status" value="1"/>
</dbReference>
<dbReference type="Pfam" id="PF04402">
    <property type="entry name" value="SIMPL"/>
    <property type="match status" value="1"/>
</dbReference>
<dbReference type="EMBL" id="CP163302">
    <property type="protein sequence ID" value="XDP46856.1"/>
    <property type="molecule type" value="Genomic_DNA"/>
</dbReference>
<evidence type="ECO:0000313" key="1">
    <source>
        <dbReference type="EMBL" id="XDP46856.1"/>
    </source>
</evidence>
<dbReference type="GO" id="GO:0006974">
    <property type="term" value="P:DNA damage response"/>
    <property type="evidence" value="ECO:0007669"/>
    <property type="project" value="TreeGrafter"/>
</dbReference>
<dbReference type="Gene3D" id="3.30.110.170">
    <property type="entry name" value="Protein of unknown function (DUF541), domain 1"/>
    <property type="match status" value="1"/>
</dbReference>
<dbReference type="AlphaFoldDB" id="A0AB39L777"/>
<dbReference type="KEGG" id="spue:AB5L97_07630"/>
<organism evidence="1">
    <name type="scientific">Sinomonas puerhi</name>
    <dbReference type="NCBI Taxonomy" id="3238584"/>
    <lineage>
        <taxon>Bacteria</taxon>
        <taxon>Bacillati</taxon>
        <taxon>Actinomycetota</taxon>
        <taxon>Actinomycetes</taxon>
        <taxon>Micrococcales</taxon>
        <taxon>Micrococcaceae</taxon>
        <taxon>Sinomonas</taxon>
    </lineage>
</organism>
<proteinExistence type="predicted"/>
<accession>A0AB39L777</accession>
<name>A0AB39L777_9MICC</name>
<dbReference type="Gene3D" id="3.30.70.2970">
    <property type="entry name" value="Protein of unknown function (DUF541), domain 2"/>
    <property type="match status" value="1"/>
</dbReference>
<dbReference type="PANTHER" id="PTHR34387:SF1">
    <property type="entry name" value="PERIPLASMIC IMMUNOGENIC PROTEIN"/>
    <property type="match status" value="1"/>
</dbReference>
<dbReference type="InterPro" id="IPR052022">
    <property type="entry name" value="26kDa_periplasmic_antigen"/>
</dbReference>
<protein>
    <submittedName>
        <fullName evidence="1">SIMPL domain-containing protein</fullName>
    </submittedName>
</protein>
<gene>
    <name evidence="1" type="ORF">AB5L97_07630</name>
</gene>
<dbReference type="RefSeq" id="WP_369047071.1">
    <property type="nucleotide sequence ID" value="NZ_CP163302.1"/>
</dbReference>
<reference evidence="1" key="1">
    <citation type="submission" date="2024-07" db="EMBL/GenBank/DDBJ databases">
        <authorList>
            <person name="fu j."/>
        </authorList>
    </citation>
    <scope>NUCLEOTIDE SEQUENCE</scope>
    <source>
        <strain evidence="1">P10A9</strain>
    </source>
</reference>
<sequence>MSHPDTITVTGTGSVMAVPDLAILRLGSEVRSQRLKDAYDGASRASEAIVAAALRAGVARNDIASTSLTVTPEMTWEEGRGQRLVGYAAGRGLTVRARDLARTGDLLDAVVTAGGDAVRINGLALGISDESTARASAQEAAFLDAKACAERLAQLAGRGLGAVVRIDAGPQGGMPGQPVPMRRVAFAAAEASAPLEPGETEVSASLIVAWALA</sequence>